<dbReference type="Proteomes" id="UP001153076">
    <property type="component" value="Unassembled WGS sequence"/>
</dbReference>
<dbReference type="Gene3D" id="1.25.10.10">
    <property type="entry name" value="Leucine-rich Repeat Variant"/>
    <property type="match status" value="1"/>
</dbReference>
<evidence type="ECO:0000313" key="3">
    <source>
        <dbReference type="Proteomes" id="UP001153076"/>
    </source>
</evidence>
<dbReference type="Pfam" id="PF26524">
    <property type="entry name" value="ARM_7"/>
    <property type="match status" value="1"/>
</dbReference>
<dbReference type="InterPro" id="IPR011989">
    <property type="entry name" value="ARM-like"/>
</dbReference>
<reference evidence="2" key="1">
    <citation type="submission" date="2022-04" db="EMBL/GenBank/DDBJ databases">
        <title>Carnegiea gigantea Genome sequencing and assembly v2.</title>
        <authorList>
            <person name="Copetti D."/>
            <person name="Sanderson M.J."/>
            <person name="Burquez A."/>
            <person name="Wojciechowski M.F."/>
        </authorList>
    </citation>
    <scope>NUCLEOTIDE SEQUENCE</scope>
    <source>
        <strain evidence="2">SGP5-SGP5p</strain>
        <tissue evidence="2">Aerial part</tissue>
    </source>
</reference>
<feature type="domain" description="ARM repeat N-terminal plant" evidence="1">
    <location>
        <begin position="15"/>
        <end position="256"/>
    </location>
</feature>
<protein>
    <recommendedName>
        <fullName evidence="1">ARM repeat N-terminal plant domain-containing protein</fullName>
    </recommendedName>
</protein>
<organism evidence="2 3">
    <name type="scientific">Carnegiea gigantea</name>
    <dbReference type="NCBI Taxonomy" id="171969"/>
    <lineage>
        <taxon>Eukaryota</taxon>
        <taxon>Viridiplantae</taxon>
        <taxon>Streptophyta</taxon>
        <taxon>Embryophyta</taxon>
        <taxon>Tracheophyta</taxon>
        <taxon>Spermatophyta</taxon>
        <taxon>Magnoliopsida</taxon>
        <taxon>eudicotyledons</taxon>
        <taxon>Gunneridae</taxon>
        <taxon>Pentapetalae</taxon>
        <taxon>Caryophyllales</taxon>
        <taxon>Cactineae</taxon>
        <taxon>Cactaceae</taxon>
        <taxon>Cactoideae</taxon>
        <taxon>Echinocereeae</taxon>
        <taxon>Carnegiea</taxon>
    </lineage>
</organism>
<dbReference type="OrthoDB" id="1872379at2759"/>
<dbReference type="EMBL" id="JAKOGI010000001">
    <property type="protein sequence ID" value="KAJ8453296.1"/>
    <property type="molecule type" value="Genomic_DNA"/>
</dbReference>
<accession>A0A9Q1KYT2</accession>
<sequence>MGHHKKAEKMTPTNQFCSTPFCFFCIMKEQEPTLRRAEISTFFKQMAYEDIEEKVVPVSGIWNIAMTRPDDPEFPSLGIFECMANLINKGVNGKEWLLSDQNVYIPYYAAHIIGSYTMNRAEFAERAVQAGVIAPLMELLRAKISWVEQRVAVRALGHLASYETTFLALEEYEEELVRLAMHTSSTCLEVVYNMFVAINDRGKRPRYQSDLLTRGIGGMEIENRKAEEWASQLQCWSLYLLNCFACKEKSLHLICRPVFLRNLCSMWGGLVNDVSPAGYGLIRILCYSKYGRRSIAELREVIEALGNLSRSSDDWQYIGVDCLLLLLKDEDTRNKVIDVAIDYLVDLIELKTLGGRSNVGQTIINTLLLDGREGRKSKFRNNGQKGIEEVRGTIERRRREKAMPEEKVEEMRVLVSLVKQQGNQCFCKQMEATWLFNRRPSSMHVPRVRELNDSRDEILQYDEITEISREEKGFESSKFYHQGPSSVPQEILVAKGGSDGRKERYKKRSKARIAWTMLQANVGRKFWYLAIVEDVSPCSIMLLAMKSS</sequence>
<dbReference type="PANTHER" id="PTHR46578:SF1">
    <property type="entry name" value="ARM-REPEAT_TETRATRICOPEPTIDE REPEAT (TPR)-LIKE PROTEIN"/>
    <property type="match status" value="1"/>
</dbReference>
<dbReference type="InterPro" id="IPR058868">
    <property type="entry name" value="ARM_7"/>
</dbReference>
<dbReference type="AlphaFoldDB" id="A0A9Q1KYT2"/>
<comment type="caution">
    <text evidence="2">The sequence shown here is derived from an EMBL/GenBank/DDBJ whole genome shotgun (WGS) entry which is preliminary data.</text>
</comment>
<dbReference type="InterPro" id="IPR016024">
    <property type="entry name" value="ARM-type_fold"/>
</dbReference>
<gene>
    <name evidence="2" type="ORF">Cgig2_008180</name>
</gene>
<evidence type="ECO:0000259" key="1">
    <source>
        <dbReference type="Pfam" id="PF26524"/>
    </source>
</evidence>
<proteinExistence type="predicted"/>
<dbReference type="SUPFAM" id="SSF48371">
    <property type="entry name" value="ARM repeat"/>
    <property type="match status" value="1"/>
</dbReference>
<dbReference type="PANTHER" id="PTHR46578">
    <property type="entry name" value="ARM-REPEAT/TETRATRICOPEPTIDE REPEAT (TPR)-LIKE PROTEIN"/>
    <property type="match status" value="1"/>
</dbReference>
<evidence type="ECO:0000313" key="2">
    <source>
        <dbReference type="EMBL" id="KAJ8453296.1"/>
    </source>
</evidence>
<keyword evidence="3" id="KW-1185">Reference proteome</keyword>
<name>A0A9Q1KYT2_9CARY</name>